<sequence>MHDILGTLQALRRPPLLIRAARIGLQDYRREVHLRRLLRDGPLPQSPTALVRLLETEAALDQERRLASTGYSPARHVEVLIAMMAEARDMTPLLLET</sequence>
<dbReference type="AlphaFoldDB" id="A0A1V0RUH1"/>
<organism evidence="1 2">
    <name type="scientific">Roseovarius mucosus</name>
    <dbReference type="NCBI Taxonomy" id="215743"/>
    <lineage>
        <taxon>Bacteria</taxon>
        <taxon>Pseudomonadati</taxon>
        <taxon>Pseudomonadota</taxon>
        <taxon>Alphaproteobacteria</taxon>
        <taxon>Rhodobacterales</taxon>
        <taxon>Roseobacteraceae</taxon>
        <taxon>Roseovarius</taxon>
    </lineage>
</organism>
<evidence type="ECO:0000313" key="2">
    <source>
        <dbReference type="Proteomes" id="UP000192273"/>
    </source>
</evidence>
<protein>
    <submittedName>
        <fullName evidence="1">Uncharacterized protein</fullName>
    </submittedName>
</protein>
<evidence type="ECO:0000313" key="1">
    <source>
        <dbReference type="EMBL" id="ARE85437.1"/>
    </source>
</evidence>
<dbReference type="Proteomes" id="UP000192273">
    <property type="component" value="Chromosome"/>
</dbReference>
<proteinExistence type="predicted"/>
<keyword evidence="2" id="KW-1185">Reference proteome</keyword>
<dbReference type="KEGG" id="rmm:ROSMUCSMR3_03993"/>
<dbReference type="RefSeq" id="WP_198385557.1">
    <property type="nucleotide sequence ID" value="NZ_CP020474.1"/>
</dbReference>
<reference evidence="1 2" key="1">
    <citation type="submission" date="2017-03" db="EMBL/GenBank/DDBJ databases">
        <title>Genome Sequence of Roseovarius mucosus strain SMR3 Isolated from a culture of the Diatom Skeletonema marinoi.</title>
        <authorList>
            <person name="Topel M."/>
            <person name="Pinder M."/>
            <person name="Johansson O.N."/>
            <person name="Kourtchenko O."/>
            <person name="Godhe A."/>
            <person name="Clarke A.K."/>
        </authorList>
    </citation>
    <scope>NUCLEOTIDE SEQUENCE [LARGE SCALE GENOMIC DNA]</scope>
    <source>
        <strain evidence="1 2">SMR3</strain>
    </source>
</reference>
<gene>
    <name evidence="1" type="ORF">ROSMUCSMR3_03993</name>
</gene>
<dbReference type="InterPro" id="IPR045516">
    <property type="entry name" value="DUF6477"/>
</dbReference>
<accession>A0A1V0RUH1</accession>
<dbReference type="Pfam" id="PF20083">
    <property type="entry name" value="DUF6477"/>
    <property type="match status" value="1"/>
</dbReference>
<dbReference type="EMBL" id="CP020474">
    <property type="protein sequence ID" value="ARE85437.1"/>
    <property type="molecule type" value="Genomic_DNA"/>
</dbReference>
<name>A0A1V0RUH1_9RHOB</name>